<dbReference type="Pfam" id="PF07963">
    <property type="entry name" value="N_methyl"/>
    <property type="match status" value="1"/>
</dbReference>
<comment type="caution">
    <text evidence="2">The sequence shown here is derived from an EMBL/GenBank/DDBJ whole genome shotgun (WGS) entry which is preliminary data.</text>
</comment>
<dbReference type="STRING" id="1121326.CLMAG_04220"/>
<organism evidence="2 3">
    <name type="scientific">Clostridium magnum DSM 2767</name>
    <dbReference type="NCBI Taxonomy" id="1121326"/>
    <lineage>
        <taxon>Bacteria</taxon>
        <taxon>Bacillati</taxon>
        <taxon>Bacillota</taxon>
        <taxon>Clostridia</taxon>
        <taxon>Eubacteriales</taxon>
        <taxon>Clostridiaceae</taxon>
        <taxon>Clostridium</taxon>
    </lineage>
</organism>
<dbReference type="AlphaFoldDB" id="A0A161X1Q7"/>
<dbReference type="RefSeq" id="WP_066617279.1">
    <property type="nucleotide sequence ID" value="NZ_FQXL01000015.1"/>
</dbReference>
<proteinExistence type="predicted"/>
<evidence type="ECO:0000256" key="1">
    <source>
        <dbReference type="SAM" id="Phobius"/>
    </source>
</evidence>
<sequence length="157" mass="16728">MTETLTKKVKKKKGFTLIELIIVVAIIAILAALAIPKLMGTQDNAKKKADIANGKLIHDAVATLITEDKITLSGTTGSTTIEISSSVASGTDNDDLVKNKLQTIPVPKYNHTSSVNTQFCAVIDNADKSITVYVDAGSTHASSDKQVYPTPHNDYAN</sequence>
<dbReference type="SUPFAM" id="SSF54523">
    <property type="entry name" value="Pili subunits"/>
    <property type="match status" value="1"/>
</dbReference>
<dbReference type="InterPro" id="IPR045584">
    <property type="entry name" value="Pilin-like"/>
</dbReference>
<evidence type="ECO:0000313" key="2">
    <source>
        <dbReference type="EMBL" id="KZL93398.1"/>
    </source>
</evidence>
<dbReference type="Proteomes" id="UP000076603">
    <property type="component" value="Unassembled WGS sequence"/>
</dbReference>
<dbReference type="Gene3D" id="3.30.700.10">
    <property type="entry name" value="Glycoprotein, Type 4 Pilin"/>
    <property type="match status" value="1"/>
</dbReference>
<keyword evidence="1" id="KW-1133">Transmembrane helix</keyword>
<protein>
    <submittedName>
        <fullName evidence="2">Type II secretion system protein G</fullName>
    </submittedName>
</protein>
<dbReference type="NCBIfam" id="TIGR02532">
    <property type="entry name" value="IV_pilin_GFxxxE"/>
    <property type="match status" value="1"/>
</dbReference>
<gene>
    <name evidence="2" type="primary">pulG</name>
    <name evidence="2" type="ORF">CLMAG_04220</name>
</gene>
<dbReference type="PATRIC" id="fig|1121326.3.peg.400"/>
<evidence type="ECO:0000313" key="3">
    <source>
        <dbReference type="Proteomes" id="UP000076603"/>
    </source>
</evidence>
<dbReference type="InterPro" id="IPR012902">
    <property type="entry name" value="N_methyl_site"/>
</dbReference>
<accession>A0A161X1Q7</accession>
<dbReference type="EMBL" id="LWAE01000001">
    <property type="protein sequence ID" value="KZL93398.1"/>
    <property type="molecule type" value="Genomic_DNA"/>
</dbReference>
<dbReference type="PROSITE" id="PS00409">
    <property type="entry name" value="PROKAR_NTER_METHYL"/>
    <property type="match status" value="1"/>
</dbReference>
<feature type="transmembrane region" description="Helical" evidence="1">
    <location>
        <begin position="15"/>
        <end position="35"/>
    </location>
</feature>
<reference evidence="2 3" key="1">
    <citation type="submission" date="2016-04" db="EMBL/GenBank/DDBJ databases">
        <title>Genome sequence of Clostridium magnum DSM 2767.</title>
        <authorList>
            <person name="Poehlein A."/>
            <person name="Uhlig R."/>
            <person name="Fischer R."/>
            <person name="Bahl H."/>
            <person name="Daniel R."/>
        </authorList>
    </citation>
    <scope>NUCLEOTIDE SEQUENCE [LARGE SCALE GENOMIC DNA]</scope>
    <source>
        <strain evidence="2 3">DSM 2767</strain>
    </source>
</reference>
<keyword evidence="1" id="KW-0472">Membrane</keyword>
<keyword evidence="3" id="KW-1185">Reference proteome</keyword>
<name>A0A161X1Q7_9CLOT</name>
<keyword evidence="1" id="KW-0812">Transmembrane</keyword>